<dbReference type="UniPathway" id="UPA00070">
    <property type="reaction ID" value="UER00116"/>
</dbReference>
<feature type="binding site" evidence="7">
    <location>
        <position position="56"/>
    </location>
    <ligand>
        <name>carbamoyl phosphate</name>
        <dbReference type="ChEBI" id="CHEBI:58228"/>
    </ligand>
</feature>
<evidence type="ECO:0000256" key="5">
    <source>
        <dbReference type="ARBA" id="ARBA00043884"/>
    </source>
</evidence>
<comment type="caution">
    <text evidence="10">The sequence shown here is derived from an EMBL/GenBank/DDBJ whole genome shotgun (WGS) entry which is preliminary data.</text>
</comment>
<comment type="subunit">
    <text evidence="7">Heterooligomer of catalytic and regulatory chains.</text>
</comment>
<dbReference type="GO" id="GO:0004070">
    <property type="term" value="F:aspartate carbamoyltransferase activity"/>
    <property type="evidence" value="ECO:0007669"/>
    <property type="project" value="UniProtKB-UniRule"/>
</dbReference>
<dbReference type="PROSITE" id="PS00097">
    <property type="entry name" value="CARBAMOYLTRANSFERASE"/>
    <property type="match status" value="1"/>
</dbReference>
<comment type="similarity">
    <text evidence="2 7">Belongs to the aspartate/ornithine carbamoyltransferase superfamily. ATCase family.</text>
</comment>
<dbReference type="Gene3D" id="3.40.50.1370">
    <property type="entry name" value="Aspartate/ornithine carbamoyltransferase"/>
    <property type="match status" value="2"/>
</dbReference>
<dbReference type="AlphaFoldDB" id="A0A124FFJ7"/>
<evidence type="ECO:0000313" key="11">
    <source>
        <dbReference type="Proteomes" id="UP000053911"/>
    </source>
</evidence>
<dbReference type="EC" id="2.1.3.2" evidence="7"/>
<feature type="binding site" evidence="7">
    <location>
        <position position="133"/>
    </location>
    <ligand>
        <name>carbamoyl phosphate</name>
        <dbReference type="ChEBI" id="CHEBI:58228"/>
    </ligand>
</feature>
<dbReference type="NCBIfam" id="NF002032">
    <property type="entry name" value="PRK00856.1"/>
    <property type="match status" value="1"/>
</dbReference>
<feature type="domain" description="Aspartate/ornithine carbamoyltransferase carbamoyl-P binding" evidence="9">
    <location>
        <begin position="5"/>
        <end position="145"/>
    </location>
</feature>
<dbReference type="RefSeq" id="WP_283217291.1">
    <property type="nucleotide sequence ID" value="NZ_LGFD01000005.1"/>
</dbReference>
<dbReference type="SUPFAM" id="SSF53671">
    <property type="entry name" value="Aspartate/ornithine carbamoyltransferase"/>
    <property type="match status" value="1"/>
</dbReference>
<dbReference type="GO" id="GO:0016597">
    <property type="term" value="F:amino acid binding"/>
    <property type="evidence" value="ECO:0007669"/>
    <property type="project" value="InterPro"/>
</dbReference>
<dbReference type="FunFam" id="3.40.50.1370:FF:000001">
    <property type="entry name" value="Aspartate carbamoyltransferase"/>
    <property type="match status" value="1"/>
</dbReference>
<reference evidence="11" key="1">
    <citation type="journal article" date="2015" name="MBio">
        <title>Genome-Resolved Metagenomic Analysis Reveals Roles for Candidate Phyla and Other Microbial Community Members in Biogeochemical Transformations in Oil Reservoirs.</title>
        <authorList>
            <person name="Hu P."/>
            <person name="Tom L."/>
            <person name="Singh A."/>
            <person name="Thomas B.C."/>
            <person name="Baker B.J."/>
            <person name="Piceno Y.M."/>
            <person name="Andersen G.L."/>
            <person name="Banfield J.F."/>
        </authorList>
    </citation>
    <scope>NUCLEOTIDE SEQUENCE [LARGE SCALE GENOMIC DNA]</scope>
</reference>
<proteinExistence type="inferred from homology"/>
<comment type="catalytic activity">
    <reaction evidence="6 7">
        <text>carbamoyl phosphate + L-aspartate = N-carbamoyl-L-aspartate + phosphate + H(+)</text>
        <dbReference type="Rhea" id="RHEA:20013"/>
        <dbReference type="ChEBI" id="CHEBI:15378"/>
        <dbReference type="ChEBI" id="CHEBI:29991"/>
        <dbReference type="ChEBI" id="CHEBI:32814"/>
        <dbReference type="ChEBI" id="CHEBI:43474"/>
        <dbReference type="ChEBI" id="CHEBI:58228"/>
        <dbReference type="EC" id="2.1.3.2"/>
    </reaction>
</comment>
<evidence type="ECO:0000256" key="7">
    <source>
        <dbReference type="HAMAP-Rule" id="MF_00001"/>
    </source>
</evidence>
<feature type="binding site" evidence="7">
    <location>
        <position position="84"/>
    </location>
    <ligand>
        <name>L-aspartate</name>
        <dbReference type="ChEBI" id="CHEBI:29991"/>
    </ligand>
</feature>
<evidence type="ECO:0000256" key="2">
    <source>
        <dbReference type="ARBA" id="ARBA00008896"/>
    </source>
</evidence>
<evidence type="ECO:0000259" key="9">
    <source>
        <dbReference type="Pfam" id="PF02729"/>
    </source>
</evidence>
<feature type="binding site" evidence="7">
    <location>
        <position position="265"/>
    </location>
    <ligand>
        <name>carbamoyl phosphate</name>
        <dbReference type="ChEBI" id="CHEBI:58228"/>
    </ligand>
</feature>
<evidence type="ECO:0000256" key="1">
    <source>
        <dbReference type="ARBA" id="ARBA00004852"/>
    </source>
</evidence>
<dbReference type="PATRIC" id="fig|172049.5.peg.1002"/>
<dbReference type="GO" id="GO:0044205">
    <property type="term" value="P:'de novo' UMP biosynthetic process"/>
    <property type="evidence" value="ECO:0007669"/>
    <property type="project" value="UniProtKB-UniRule"/>
</dbReference>
<feature type="binding site" evidence="7">
    <location>
        <position position="226"/>
    </location>
    <ligand>
        <name>L-aspartate</name>
        <dbReference type="ChEBI" id="CHEBI:29991"/>
    </ligand>
</feature>
<evidence type="ECO:0000313" key="10">
    <source>
        <dbReference type="EMBL" id="KUK18340.1"/>
    </source>
</evidence>
<feature type="binding site" evidence="7">
    <location>
        <position position="266"/>
    </location>
    <ligand>
        <name>carbamoyl phosphate</name>
        <dbReference type="ChEBI" id="CHEBI:58228"/>
    </ligand>
</feature>
<dbReference type="Proteomes" id="UP000053911">
    <property type="component" value="Unassembled WGS sequence"/>
</dbReference>
<feature type="domain" description="Aspartate/ornithine carbamoyltransferase Asp/Orn-binding" evidence="8">
    <location>
        <begin position="152"/>
        <end position="300"/>
    </location>
</feature>
<gene>
    <name evidence="7" type="primary">pyrB</name>
    <name evidence="10" type="ORF">XD54_0431</name>
</gene>
<dbReference type="InterPro" id="IPR006130">
    <property type="entry name" value="Asp/Orn_carbamoylTrfase"/>
</dbReference>
<evidence type="ECO:0000256" key="6">
    <source>
        <dbReference type="ARBA" id="ARBA00048859"/>
    </source>
</evidence>
<comment type="pathway">
    <text evidence="1 7">Pyrimidine metabolism; UMP biosynthesis via de novo pathway; (S)-dihydroorotate from bicarbonate: step 2/3.</text>
</comment>
<dbReference type="InterPro" id="IPR006131">
    <property type="entry name" value="Asp_carbamoyltransf_Asp/Orn-bd"/>
</dbReference>
<dbReference type="Pfam" id="PF00185">
    <property type="entry name" value="OTCace"/>
    <property type="match status" value="1"/>
</dbReference>
<evidence type="ECO:0000256" key="4">
    <source>
        <dbReference type="ARBA" id="ARBA00022975"/>
    </source>
</evidence>
<feature type="binding site" evidence="7">
    <location>
        <position position="166"/>
    </location>
    <ligand>
        <name>L-aspartate</name>
        <dbReference type="ChEBI" id="CHEBI:29991"/>
    </ligand>
</feature>
<comment type="function">
    <text evidence="5 7">Catalyzes the condensation of carbamoyl phosphate and aspartate to form carbamoyl aspartate and inorganic phosphate, the committed step in the de novo pyrimidine nucleotide biosynthesis pathway.</text>
</comment>
<dbReference type="PANTHER" id="PTHR45753">
    <property type="entry name" value="ORNITHINE CARBAMOYLTRANSFERASE, MITOCHONDRIAL"/>
    <property type="match status" value="1"/>
</dbReference>
<evidence type="ECO:0000259" key="8">
    <source>
        <dbReference type="Pfam" id="PF00185"/>
    </source>
</evidence>
<feature type="binding site" evidence="7">
    <location>
        <position position="136"/>
    </location>
    <ligand>
        <name>carbamoyl phosphate</name>
        <dbReference type="ChEBI" id="CHEBI:58228"/>
    </ligand>
</feature>
<dbReference type="NCBIfam" id="TIGR00670">
    <property type="entry name" value="asp_carb_tr"/>
    <property type="match status" value="1"/>
</dbReference>
<dbReference type="InterPro" id="IPR002082">
    <property type="entry name" value="Asp_carbamoyltransf"/>
</dbReference>
<feature type="binding site" evidence="7">
    <location>
        <position position="105"/>
    </location>
    <ligand>
        <name>carbamoyl phosphate</name>
        <dbReference type="ChEBI" id="CHEBI:58228"/>
    </ligand>
</feature>
<evidence type="ECO:0000256" key="3">
    <source>
        <dbReference type="ARBA" id="ARBA00022679"/>
    </source>
</evidence>
<dbReference type="Pfam" id="PF02729">
    <property type="entry name" value="OTCace_N"/>
    <property type="match status" value="1"/>
</dbReference>
<dbReference type="PRINTS" id="PR00101">
    <property type="entry name" value="ATCASE"/>
</dbReference>
<organism evidence="10 11">
    <name type="scientific">Thermococcus sibiricus</name>
    <dbReference type="NCBI Taxonomy" id="172049"/>
    <lineage>
        <taxon>Archaea</taxon>
        <taxon>Methanobacteriati</taxon>
        <taxon>Methanobacteriota</taxon>
        <taxon>Thermococci</taxon>
        <taxon>Thermococcales</taxon>
        <taxon>Thermococcaceae</taxon>
        <taxon>Thermococcus</taxon>
    </lineage>
</organism>
<dbReference type="EMBL" id="LGFD01000005">
    <property type="protein sequence ID" value="KUK18340.1"/>
    <property type="molecule type" value="Genomic_DNA"/>
</dbReference>
<protein>
    <recommendedName>
        <fullName evidence="7">Aspartate carbamoyltransferase</fullName>
        <ecNumber evidence="7">2.1.3.2</ecNumber>
    </recommendedName>
    <alternativeName>
        <fullName evidence="7">Aspartate transcarbamylase</fullName>
        <shortName evidence="7">ATCase</shortName>
    </alternativeName>
</protein>
<keyword evidence="4 7" id="KW-0665">Pyrimidine biosynthesis</keyword>
<dbReference type="FunFam" id="3.40.50.1370:FF:000002">
    <property type="entry name" value="Aspartate carbamoyltransferase 2"/>
    <property type="match status" value="1"/>
</dbReference>
<sequence>MKFQDVISINDFGKEEIEYVLKTAKRLENELNEQKILQYAKGKVLATLFFEPSTRTRLSFESAMHRLGGSVIGFAEASSTSVKKGESLMDTIRTVEKYADVIVIRHPREGAARLAAEVAEIPVINAGDGANQHPTQTLLDLYTIKKEFGRINGLKIALLGDLKYGRTVHSLAKALSYYNVKLYFIAPQGLEMPRHIIEEISDKVEITETNDLESVIPEVDVLYATRIQKERFPDPAEYNKIKGSYRIDLKILNGAKEGLKIMHPLPRVDEISYEVDKTPYSAYFRQVWSGVPVRMALLSIVLGVIE</sequence>
<dbReference type="PRINTS" id="PR00100">
    <property type="entry name" value="AOTCASE"/>
</dbReference>
<dbReference type="GO" id="GO:0006207">
    <property type="term" value="P:'de novo' pyrimidine nucleobase biosynthetic process"/>
    <property type="evidence" value="ECO:0007669"/>
    <property type="project" value="InterPro"/>
</dbReference>
<dbReference type="HAMAP" id="MF_00001">
    <property type="entry name" value="Asp_carb_tr"/>
    <property type="match status" value="1"/>
</dbReference>
<feature type="binding site" evidence="7">
    <location>
        <position position="55"/>
    </location>
    <ligand>
        <name>carbamoyl phosphate</name>
        <dbReference type="ChEBI" id="CHEBI:58228"/>
    </ligand>
</feature>
<name>A0A124FFJ7_9EURY</name>
<keyword evidence="3 7" id="KW-0808">Transferase</keyword>
<dbReference type="InterPro" id="IPR036901">
    <property type="entry name" value="Asp/Orn_carbamoylTrfase_sf"/>
</dbReference>
<accession>A0A124FFJ7</accession>
<dbReference type="InterPro" id="IPR006132">
    <property type="entry name" value="Asp/Orn_carbamoyltranf_P-bd"/>
</dbReference>
<dbReference type="PANTHER" id="PTHR45753:SF6">
    <property type="entry name" value="ASPARTATE CARBAMOYLTRANSFERASE"/>
    <property type="match status" value="1"/>
</dbReference>
<dbReference type="GO" id="GO:0006520">
    <property type="term" value="P:amino acid metabolic process"/>
    <property type="evidence" value="ECO:0007669"/>
    <property type="project" value="InterPro"/>
</dbReference>